<organism evidence="2 3">
    <name type="scientific">Blastocystis sp. subtype 1 (strain ATCC 50177 / NandII)</name>
    <dbReference type="NCBI Taxonomy" id="478820"/>
    <lineage>
        <taxon>Eukaryota</taxon>
        <taxon>Sar</taxon>
        <taxon>Stramenopiles</taxon>
        <taxon>Bigyra</taxon>
        <taxon>Opalozoa</taxon>
        <taxon>Opalinata</taxon>
        <taxon>Blastocystidae</taxon>
        <taxon>Blastocystis</taxon>
    </lineage>
</organism>
<dbReference type="AlphaFoldDB" id="A0A196S9Z3"/>
<keyword evidence="3" id="KW-1185">Reference proteome</keyword>
<name>A0A196S9Z3_BLAHN</name>
<accession>A0A196S9Z3</accession>
<feature type="region of interest" description="Disordered" evidence="1">
    <location>
        <begin position="133"/>
        <end position="174"/>
    </location>
</feature>
<protein>
    <submittedName>
        <fullName evidence="2">Uncharacterized protein</fullName>
    </submittedName>
</protein>
<comment type="caution">
    <text evidence="2">The sequence shown here is derived from an EMBL/GenBank/DDBJ whole genome shotgun (WGS) entry which is preliminary data.</text>
</comment>
<gene>
    <name evidence="2" type="ORF">AV274_5376</name>
</gene>
<sequence>MQKEYLFFPNARIHKQARFRPDGESHTTMSLKILKQQLKDIAIEETPEEPQKEKKRAKEALPEKFTRARKVMKKNTKPKQKPESLESNVNRIKDDVQYARERKEQNMKWNMDIINAVSTVDGTDIMNRYLQKKGLVSDTKSKKSSKNTSAASYRAKPKARKPAKPATFMWESSL</sequence>
<evidence type="ECO:0000313" key="3">
    <source>
        <dbReference type="Proteomes" id="UP000078348"/>
    </source>
</evidence>
<evidence type="ECO:0000256" key="1">
    <source>
        <dbReference type="SAM" id="MobiDB-lite"/>
    </source>
</evidence>
<proteinExistence type="predicted"/>
<feature type="compositionally biased region" description="Basic and acidic residues" evidence="1">
    <location>
        <begin position="49"/>
        <end position="66"/>
    </location>
</feature>
<feature type="compositionally biased region" description="Basic residues" evidence="1">
    <location>
        <begin position="67"/>
        <end position="79"/>
    </location>
</feature>
<reference evidence="2 3" key="1">
    <citation type="submission" date="2016-05" db="EMBL/GenBank/DDBJ databases">
        <title>Nuclear genome of Blastocystis sp. subtype 1 NandII.</title>
        <authorList>
            <person name="Gentekaki E."/>
            <person name="Curtis B."/>
            <person name="Stairs C."/>
            <person name="Eme L."/>
            <person name="Herman E."/>
            <person name="Klimes V."/>
            <person name="Arias M.C."/>
            <person name="Elias M."/>
            <person name="Hilliou F."/>
            <person name="Klute M."/>
            <person name="Malik S.-B."/>
            <person name="Pightling A."/>
            <person name="Rachubinski R."/>
            <person name="Salas D."/>
            <person name="Schlacht A."/>
            <person name="Suga H."/>
            <person name="Archibald J."/>
            <person name="Ball S.G."/>
            <person name="Clark G."/>
            <person name="Dacks J."/>
            <person name="Van Der Giezen M."/>
            <person name="Tsaousis A."/>
            <person name="Roger A."/>
        </authorList>
    </citation>
    <scope>NUCLEOTIDE SEQUENCE [LARGE SCALE GENOMIC DNA]</scope>
    <source>
        <strain evidence="3">ATCC 50177 / NandII</strain>
    </source>
</reference>
<dbReference type="EMBL" id="LXWW01000494">
    <property type="protein sequence ID" value="OAO12917.1"/>
    <property type="molecule type" value="Genomic_DNA"/>
</dbReference>
<feature type="region of interest" description="Disordered" evidence="1">
    <location>
        <begin position="43"/>
        <end position="94"/>
    </location>
</feature>
<dbReference type="Proteomes" id="UP000078348">
    <property type="component" value="Unassembled WGS sequence"/>
</dbReference>
<evidence type="ECO:0000313" key="2">
    <source>
        <dbReference type="EMBL" id="OAO12917.1"/>
    </source>
</evidence>